<dbReference type="InterPro" id="IPR043129">
    <property type="entry name" value="ATPase_NBD"/>
</dbReference>
<sequence length="350" mass="38100">MVQNVSRVVVRLQTAPLAVLDWLAFDANGAQCAHGVANSLAQPWPNTPQLELAIPAAWLTAHRIALPKVGEKQRQQLIAQALEDRVLGPLSDYQWLASPPQQGISQVWVLPLAKLAQLQTWASQHQLSFQRWIPEFALLPAGDCVAPAAQGLIARCADELIWLADETELLALPALQGLGVLSNTQLLAPDATTMSFYRGKKAGVSIQTLWKDWRWCVYLAGVCIALALLGMVLQWRTLAQRETALRQEIRQTFASLYPGVPIVDPILQWQSLQKQGAQTNSGDALELLYRAAGQLAGELSAESITVKAGKVSLILPAAQGNKLLSQLNAQGAKVQSNTLPDGRMNLELQP</sequence>
<dbReference type="GO" id="GO:0009276">
    <property type="term" value="C:Gram-negative-bacterium-type cell wall"/>
    <property type="evidence" value="ECO:0007669"/>
    <property type="project" value="InterPro"/>
</dbReference>
<evidence type="ECO:0000256" key="1">
    <source>
        <dbReference type="SAM" id="Phobius"/>
    </source>
</evidence>
<dbReference type="AlphaFoldDB" id="A0A7D5V9E7"/>
<feature type="transmembrane region" description="Helical" evidence="1">
    <location>
        <begin position="215"/>
        <end position="235"/>
    </location>
</feature>
<reference evidence="2 3" key="1">
    <citation type="journal article" date="2016" name="Int. J. Syst. Evol. Microbiol.">
        <title>Chitinibacter fontanus sp. nov., isolated from a spring.</title>
        <authorList>
            <person name="Sheu S.Y."/>
            <person name="Li Y.S."/>
            <person name="Young C.C."/>
            <person name="Chen W.M."/>
        </authorList>
    </citation>
    <scope>NUCLEOTIDE SEQUENCE [LARGE SCALE GENOMIC DNA]</scope>
    <source>
        <strain evidence="2 3">STM-7</strain>
    </source>
</reference>
<keyword evidence="1" id="KW-1133">Transmembrane helix</keyword>
<dbReference type="Gene3D" id="3.30.420.380">
    <property type="match status" value="1"/>
</dbReference>
<proteinExistence type="predicted"/>
<keyword evidence="1" id="KW-0472">Membrane</keyword>
<dbReference type="SUPFAM" id="SSF53067">
    <property type="entry name" value="Actin-like ATPase domain"/>
    <property type="match status" value="1"/>
</dbReference>
<dbReference type="RefSeq" id="WP_180308223.1">
    <property type="nucleotide sequence ID" value="NZ_CP058952.1"/>
</dbReference>
<evidence type="ECO:0000313" key="2">
    <source>
        <dbReference type="EMBL" id="QLI81092.1"/>
    </source>
</evidence>
<name>A0A7D5V9E7_9NEIS</name>
<keyword evidence="3" id="KW-1185">Reference proteome</keyword>
<dbReference type="InterPro" id="IPR007812">
    <property type="entry name" value="T2SS_protein-GspL"/>
</dbReference>
<dbReference type="EMBL" id="CP058952">
    <property type="protein sequence ID" value="QLI81092.1"/>
    <property type="molecule type" value="Genomic_DNA"/>
</dbReference>
<accession>A0A7D5V9E7</accession>
<protein>
    <submittedName>
        <fullName evidence="2">Uncharacterized protein</fullName>
    </submittedName>
</protein>
<gene>
    <name evidence="2" type="ORF">HZU75_05855</name>
</gene>
<dbReference type="GO" id="GO:0015628">
    <property type="term" value="P:protein secretion by the type II secretion system"/>
    <property type="evidence" value="ECO:0007669"/>
    <property type="project" value="InterPro"/>
</dbReference>
<keyword evidence="1" id="KW-0812">Transmembrane</keyword>
<dbReference type="GO" id="GO:0015627">
    <property type="term" value="C:type II protein secretion system complex"/>
    <property type="evidence" value="ECO:0007669"/>
    <property type="project" value="InterPro"/>
</dbReference>
<organism evidence="2 3">
    <name type="scientific">Chitinibacter fontanus</name>
    <dbReference type="NCBI Taxonomy" id="1737446"/>
    <lineage>
        <taxon>Bacteria</taxon>
        <taxon>Pseudomonadati</taxon>
        <taxon>Pseudomonadota</taxon>
        <taxon>Betaproteobacteria</taxon>
        <taxon>Neisseriales</taxon>
        <taxon>Chitinibacteraceae</taxon>
        <taxon>Chitinibacter</taxon>
    </lineage>
</organism>
<dbReference type="Proteomes" id="UP000510822">
    <property type="component" value="Chromosome"/>
</dbReference>
<dbReference type="NCBIfam" id="TIGR01709">
    <property type="entry name" value="typeII_sec_gspL"/>
    <property type="match status" value="1"/>
</dbReference>
<evidence type="ECO:0000313" key="3">
    <source>
        <dbReference type="Proteomes" id="UP000510822"/>
    </source>
</evidence>
<dbReference type="KEGG" id="cfon:HZU75_05855"/>